<dbReference type="Pfam" id="PF12867">
    <property type="entry name" value="DinB_2"/>
    <property type="match status" value="1"/>
</dbReference>
<keyword evidence="3" id="KW-1185">Reference proteome</keyword>
<name>A0A285D3L0_9BACI</name>
<protein>
    <submittedName>
        <fullName evidence="2">DinB family protein</fullName>
    </submittedName>
</protein>
<dbReference type="Proteomes" id="UP000219546">
    <property type="component" value="Unassembled WGS sequence"/>
</dbReference>
<accession>A0A285D3L0</accession>
<dbReference type="SUPFAM" id="SSF109854">
    <property type="entry name" value="DinB/YfiT-like putative metalloenzymes"/>
    <property type="match status" value="1"/>
</dbReference>
<dbReference type="AlphaFoldDB" id="A0A285D3L0"/>
<dbReference type="RefSeq" id="WP_097159911.1">
    <property type="nucleotide sequence ID" value="NZ_JBEPMQ010000009.1"/>
</dbReference>
<reference evidence="2 3" key="1">
    <citation type="submission" date="2017-08" db="EMBL/GenBank/DDBJ databases">
        <authorList>
            <person name="de Groot N.N."/>
        </authorList>
    </citation>
    <scope>NUCLEOTIDE SEQUENCE [LARGE SCALE GENOMIC DNA]</scope>
    <source>
        <strain evidence="2 3">JC228</strain>
    </source>
</reference>
<proteinExistence type="predicted"/>
<feature type="domain" description="DinB-like" evidence="1">
    <location>
        <begin position="11"/>
        <end position="144"/>
    </location>
</feature>
<dbReference type="InterPro" id="IPR024775">
    <property type="entry name" value="DinB-like"/>
</dbReference>
<evidence type="ECO:0000313" key="2">
    <source>
        <dbReference type="EMBL" id="SNX74362.1"/>
    </source>
</evidence>
<sequence>MEKRHDLLFTQLETYRSHILDVLSSITEEEAEGVPQGFNNNIRWNMGHIYLDQYLWIHALTKDTDVPKEYNTWFGFSTSPANFTSETPTFAELKELLRKQPTHIKEMYGDRLEVEYPPTEMGMHTMEQVLIRTIFHEGMHLQTILDILKCLKVNSLK</sequence>
<dbReference type="EMBL" id="OAOP01000009">
    <property type="protein sequence ID" value="SNX74362.1"/>
    <property type="molecule type" value="Genomic_DNA"/>
</dbReference>
<gene>
    <name evidence="2" type="ORF">SAMN05877753_10961</name>
</gene>
<dbReference type="Gene3D" id="1.20.120.450">
    <property type="entry name" value="dinb family like domain"/>
    <property type="match status" value="1"/>
</dbReference>
<evidence type="ECO:0000313" key="3">
    <source>
        <dbReference type="Proteomes" id="UP000219546"/>
    </source>
</evidence>
<dbReference type="OrthoDB" id="4295522at2"/>
<evidence type="ECO:0000259" key="1">
    <source>
        <dbReference type="Pfam" id="PF12867"/>
    </source>
</evidence>
<dbReference type="InterPro" id="IPR034660">
    <property type="entry name" value="DinB/YfiT-like"/>
</dbReference>
<organism evidence="2 3">
    <name type="scientific">Bacillus oleivorans</name>
    <dbReference type="NCBI Taxonomy" id="1448271"/>
    <lineage>
        <taxon>Bacteria</taxon>
        <taxon>Bacillati</taxon>
        <taxon>Bacillota</taxon>
        <taxon>Bacilli</taxon>
        <taxon>Bacillales</taxon>
        <taxon>Bacillaceae</taxon>
        <taxon>Bacillus</taxon>
    </lineage>
</organism>